<dbReference type="Pfam" id="PF10257">
    <property type="entry name" value="RAI16-like"/>
    <property type="match status" value="1"/>
</dbReference>
<gene>
    <name evidence="3" type="ORF">GW7_20721</name>
</gene>
<evidence type="ECO:0000256" key="1">
    <source>
        <dbReference type="ARBA" id="ARBA00024336"/>
    </source>
</evidence>
<dbReference type="FunCoup" id="G5B9P5">
    <property type="interactions" value="26"/>
</dbReference>
<reference evidence="3 4" key="1">
    <citation type="journal article" date="2011" name="Nature">
        <title>Genome sequencing reveals insights into physiology and longevity of the naked mole rat.</title>
        <authorList>
            <person name="Kim E.B."/>
            <person name="Fang X."/>
            <person name="Fushan A.A."/>
            <person name="Huang Z."/>
            <person name="Lobanov A.V."/>
            <person name="Han L."/>
            <person name="Marino S.M."/>
            <person name="Sun X."/>
            <person name="Turanov A.A."/>
            <person name="Yang P."/>
            <person name="Yim S.H."/>
            <person name="Zhao X."/>
            <person name="Kasaikina M.V."/>
            <person name="Stoletzki N."/>
            <person name="Peng C."/>
            <person name="Polak P."/>
            <person name="Xiong Z."/>
            <person name="Kiezun A."/>
            <person name="Zhu Y."/>
            <person name="Chen Y."/>
            <person name="Kryukov G.V."/>
            <person name="Zhang Q."/>
            <person name="Peshkin L."/>
            <person name="Yang L."/>
            <person name="Bronson R.T."/>
            <person name="Buffenstein R."/>
            <person name="Wang B."/>
            <person name="Han C."/>
            <person name="Li Q."/>
            <person name="Chen L."/>
            <person name="Zhao W."/>
            <person name="Sunyaev S.R."/>
            <person name="Park T.J."/>
            <person name="Zhang G."/>
            <person name="Wang J."/>
            <person name="Gladyshev V.N."/>
        </authorList>
    </citation>
    <scope>NUCLEOTIDE SEQUENCE [LARGE SCALE GENOMIC DNA]</scope>
</reference>
<dbReference type="eggNOG" id="KOG3695">
    <property type="taxonomic scope" value="Eukaryota"/>
</dbReference>
<dbReference type="Pfam" id="PF19311">
    <property type="entry name" value="KELAA"/>
    <property type="match status" value="1"/>
</dbReference>
<dbReference type="PANTHER" id="PTHR21705">
    <property type="entry name" value="RAI16 PROTEIN-RELATED"/>
    <property type="match status" value="1"/>
</dbReference>
<accession>G5B9P5</accession>
<evidence type="ECO:0000259" key="2">
    <source>
        <dbReference type="Pfam" id="PF19314"/>
    </source>
</evidence>
<proteinExistence type="inferred from homology"/>
<protein>
    <submittedName>
        <fullName evidence="3">UPF0518 protein FAM160B2</fullName>
    </submittedName>
</protein>
<dbReference type="STRING" id="10181.G5B9P5"/>
<organism evidence="3 4">
    <name type="scientific">Heterocephalus glaber</name>
    <name type="common">Naked mole rat</name>
    <dbReference type="NCBI Taxonomy" id="10181"/>
    <lineage>
        <taxon>Eukaryota</taxon>
        <taxon>Metazoa</taxon>
        <taxon>Chordata</taxon>
        <taxon>Craniata</taxon>
        <taxon>Vertebrata</taxon>
        <taxon>Euteleostomi</taxon>
        <taxon>Mammalia</taxon>
        <taxon>Eutheria</taxon>
        <taxon>Euarchontoglires</taxon>
        <taxon>Glires</taxon>
        <taxon>Rodentia</taxon>
        <taxon>Hystricomorpha</taxon>
        <taxon>Bathyergidae</taxon>
        <taxon>Heterocephalus</taxon>
    </lineage>
</organism>
<sequence length="816" mass="90583">MGVCPCQCQWQWTHGHRTPTEAVSLLSLQREPSIDLLEAFVEHWKGITHYYLESTENSTAFCEQQQRDITRPQEIAAQEAAEIMASKLYDRSLSPSFSGQSRQAAVQSCPVHSQDENTPAKKTDIPWRLKQMLDILVYEERQQATAGEAGPCLEYLLQHKILETLCTLGKAEYPPGMRQQVFQFFSKVLAEVQHPLLHYFSVHRPVQKLLQLGGAVPGSLTEKEEVQFTSVLCSKIQQDPELLTYILEGKKIIGKKKSSRESLALSKDTASHRDKDCCQNCAPDRGPQLDGEHCGAQALNSHLPAETEGTDGPGESNLITSLLGLCQSKKGRVVLKAQENLLLLVSVASPAAATYLAQSTPCCVAIAEHLCQLYRSLPAFLHPADIATLEGISWRLPSAPSDEVSFPGKEALAAFLGWFDYCDHLITEAHTVVADVLAKVVAERLFVNTLQPQLLHVSEQSILTSTALLTAMLHQLRSPTLLQEAVAFLLGSRRQPTGAEDSPHTLCDHLIGHCDHLSDEISIATLRLFEELLQKPHEGLIHSMVLCNLEGRLYVARCSPEPESYEDAVDLEEDPYFTDGFLAPGLQPSAKPRPAPAASDGKTAVTEIVNSFLCLVPEEAKTSAFLEETGYDTYVHDAYGLFQECSSRVAPWGWPQTPTPLDPHEPERPFFEGHFLRVLFSRIARILDQPYSLNLQVTSVLSRLALFPHPHIHEYLLDPYINLAPGCRSLFSVLVRVIGDLMQRIQRIPQFSGKLLLVRKQLMGQVPGEQLDHQTLLQGVVVLEEFCKELAAIAFVKFPPDHGPQLNFSSPLEGHV</sequence>
<dbReference type="AlphaFoldDB" id="G5B9P5"/>
<comment type="similarity">
    <text evidence="1">Belongs to the FHIP family.</text>
</comment>
<dbReference type="PANTHER" id="PTHR21705:SF9">
    <property type="entry name" value="FHF COMPLEX SUBUNIT HOOK-INTERACTING PROTEIN 2B"/>
    <property type="match status" value="1"/>
</dbReference>
<evidence type="ECO:0000313" key="4">
    <source>
        <dbReference type="Proteomes" id="UP000006813"/>
    </source>
</evidence>
<dbReference type="Proteomes" id="UP000006813">
    <property type="component" value="Unassembled WGS sequence"/>
</dbReference>
<dbReference type="InterPro" id="IPR045668">
    <property type="entry name" value="FHIP_KELAA_motif"/>
</dbReference>
<dbReference type="InParanoid" id="G5B9P5"/>
<dbReference type="Pfam" id="PF19314">
    <property type="entry name" value="DUF5917"/>
    <property type="match status" value="1"/>
</dbReference>
<dbReference type="EMBL" id="JH169129">
    <property type="protein sequence ID" value="EHB06006.1"/>
    <property type="molecule type" value="Genomic_DNA"/>
</dbReference>
<evidence type="ECO:0000313" key="3">
    <source>
        <dbReference type="EMBL" id="EHB06006.1"/>
    </source>
</evidence>
<dbReference type="InterPro" id="IPR019384">
    <property type="entry name" value="FHIP"/>
</dbReference>
<dbReference type="InterPro" id="IPR045669">
    <property type="entry name" value="FHIP_C"/>
</dbReference>
<feature type="domain" description="FHF complex subunit HOOK-interacting protein C-terminal" evidence="2">
    <location>
        <begin position="672"/>
        <end position="764"/>
    </location>
</feature>
<name>G5B9P5_HETGA</name>